<evidence type="ECO:0000313" key="1">
    <source>
        <dbReference type="EMBL" id="AAQ96398.1"/>
    </source>
</evidence>
<accession>Q6JKD9</accession>
<proteinExistence type="predicted"/>
<sequence length="89" mass="11090">MMCFRKLITHFYMKNCKLSIKVTNQSHVFKIKISFTKHIYQFWLQFFIEKICMNKITIFYQTEFVCIIYSVMCYKNRKLKARRFFDNET</sequence>
<name>Q6JKD9_9CBAC</name>
<dbReference type="Proteomes" id="UP000243697">
    <property type="component" value="Segment"/>
</dbReference>
<protein>
    <submittedName>
        <fullName evidence="1">Uncharacterized protein</fullName>
    </submittedName>
</protein>
<dbReference type="RefSeq" id="YP_025128.1">
    <property type="nucleotide sequence ID" value="NC_005905.1"/>
</dbReference>
<keyword evidence="2" id="KW-1185">Reference proteome</keyword>
<evidence type="ECO:0000313" key="2">
    <source>
        <dbReference type="Proteomes" id="UP000243697"/>
    </source>
</evidence>
<dbReference type="KEGG" id="vg:7871771"/>
<dbReference type="EMBL" id="AY430810">
    <property type="protein sequence ID" value="AAQ96398.1"/>
    <property type="molecule type" value="Genomic_DNA"/>
</dbReference>
<reference evidence="1 2" key="1">
    <citation type="journal article" date="2004" name="J. Virol.">
        <title>Sequence analysis of the genome of the Neodiprion sertifer nucleopolyhedrovirus.</title>
        <authorList>
            <person name="Garcia-Maruniak A."/>
            <person name="Maruniak J.E."/>
            <person name="Zanotto P.M."/>
            <person name="Doumbouya A.E."/>
            <person name="Liu J.C."/>
            <person name="Merritt T.M."/>
            <person name="Lanoie J.S."/>
        </authorList>
    </citation>
    <scope>NUCLEOTIDE SEQUENCE [LARGE SCALE GENOMIC DNA]</scope>
</reference>
<organism evidence="1 2">
    <name type="scientific">Neodiprion sertifer nucleopolyhedrovirus</name>
    <dbReference type="NCBI Taxonomy" id="111874"/>
    <lineage>
        <taxon>Viruses</taxon>
        <taxon>Viruses incertae sedis</taxon>
        <taxon>Naldaviricetes</taxon>
        <taxon>Lefavirales</taxon>
        <taxon>Baculoviridae</taxon>
        <taxon>Gammabaculovirus</taxon>
        <taxon>Gammabaculovirus nesertiferis</taxon>
    </lineage>
</organism>
<dbReference type="GeneID" id="7871771"/>